<feature type="domain" description="Beta-lactamase-related" evidence="4">
    <location>
        <begin position="68"/>
        <end position="354"/>
    </location>
</feature>
<dbReference type="InterPro" id="IPR012338">
    <property type="entry name" value="Beta-lactam/transpept-like"/>
</dbReference>
<evidence type="ECO:0000313" key="6">
    <source>
        <dbReference type="Proteomes" id="UP000070452"/>
    </source>
</evidence>
<dbReference type="EMBL" id="LRHK01000005">
    <property type="protein sequence ID" value="KWX16792.1"/>
    <property type="molecule type" value="Genomic_DNA"/>
</dbReference>
<dbReference type="GO" id="GO:0016787">
    <property type="term" value="F:hydrolase activity"/>
    <property type="evidence" value="ECO:0007669"/>
    <property type="project" value="UniProtKB-KW"/>
</dbReference>
<dbReference type="InterPro" id="IPR050491">
    <property type="entry name" value="AmpC-like"/>
</dbReference>
<sequence length="386" mass="43757">MAKGKHQKKQQISLSFLAVLLLAVSFFSTGIITGWQLTKQPQPQIYKTEPAQLASNLTSNEQMLASKIDQLLQKSDYIGSIYVRKNNRVILEKGYGYANLRIKESNSPSLYYQIGSIQKAMTALLILKQIQSGKITFDTKLSEFYPQIPGSQQISIKNMLYMRSGLHRTASPKKPMSDSEIIQFALHHLKFTGYDTYHYEPLNYTLLTGVLIKLMNQPYETLLKKEIIRPLHLEHTDFYENVKNSPQHAVSYQMSATDDYSKASVEPETDIRNELGTGNISMSVYDLNKFFTSVLSGDIIPKELLFSLWQNNGDKHPYSGGVYSGNDYILAQGNINRFHAVAAMKKDTKDAIVMESNIQSDKNIKLPATDLRNQIYELMEGVNLKS</sequence>
<keyword evidence="2 3" id="KW-0472">Membrane</keyword>
<keyword evidence="5" id="KW-0378">Hydrolase</keyword>
<dbReference type="PANTHER" id="PTHR46825:SF11">
    <property type="entry name" value="PENICILLIN-BINDING PROTEIN 4"/>
    <property type="match status" value="1"/>
</dbReference>
<feature type="transmembrane region" description="Helical" evidence="3">
    <location>
        <begin position="12"/>
        <end position="35"/>
    </location>
</feature>
<dbReference type="InterPro" id="IPR001466">
    <property type="entry name" value="Beta-lactam-related"/>
</dbReference>
<evidence type="ECO:0000256" key="2">
    <source>
        <dbReference type="ARBA" id="ARBA00023136"/>
    </source>
</evidence>
<evidence type="ECO:0000259" key="4">
    <source>
        <dbReference type="Pfam" id="PF00144"/>
    </source>
</evidence>
<organism evidence="5 6">
    <name type="scientific">Enterococcus faecium</name>
    <name type="common">Streptococcus faecium</name>
    <dbReference type="NCBI Taxonomy" id="1352"/>
    <lineage>
        <taxon>Bacteria</taxon>
        <taxon>Bacillati</taxon>
        <taxon>Bacillota</taxon>
        <taxon>Bacilli</taxon>
        <taxon>Lactobacillales</taxon>
        <taxon>Enterococcaceae</taxon>
        <taxon>Enterococcus</taxon>
    </lineage>
</organism>
<comment type="subcellular location">
    <subcellularLocation>
        <location evidence="1">Membrane</location>
    </subcellularLocation>
</comment>
<dbReference type="SUPFAM" id="SSF56601">
    <property type="entry name" value="beta-lactamase/transpeptidase-like"/>
    <property type="match status" value="1"/>
</dbReference>
<dbReference type="Gene3D" id="3.40.710.10">
    <property type="entry name" value="DD-peptidase/beta-lactamase superfamily"/>
    <property type="match status" value="1"/>
</dbReference>
<keyword evidence="3" id="KW-1133">Transmembrane helix</keyword>
<evidence type="ECO:0000256" key="1">
    <source>
        <dbReference type="ARBA" id="ARBA00004370"/>
    </source>
</evidence>
<evidence type="ECO:0000313" key="5">
    <source>
        <dbReference type="EMBL" id="KWX16792.1"/>
    </source>
</evidence>
<comment type="caution">
    <text evidence="5">The sequence shown here is derived from an EMBL/GenBank/DDBJ whole genome shotgun (WGS) entry which is preliminary data.</text>
</comment>
<evidence type="ECO:0000256" key="3">
    <source>
        <dbReference type="SAM" id="Phobius"/>
    </source>
</evidence>
<keyword evidence="3" id="KW-0812">Transmembrane</keyword>
<dbReference type="GO" id="GO:0016020">
    <property type="term" value="C:membrane"/>
    <property type="evidence" value="ECO:0007669"/>
    <property type="project" value="UniProtKB-SubCell"/>
</dbReference>
<protein>
    <submittedName>
        <fullName evidence="5">Serine hydrolase</fullName>
    </submittedName>
</protein>
<dbReference type="AlphaFoldDB" id="A0A132P4B7"/>
<dbReference type="RefSeq" id="WP_002318004.1">
    <property type="nucleotide sequence ID" value="NZ_LOQQ01000164.1"/>
</dbReference>
<dbReference type="Proteomes" id="UP000070452">
    <property type="component" value="Unassembled WGS sequence"/>
</dbReference>
<accession>A0A132P4B7</accession>
<name>A0A132P4B7_ENTFC</name>
<dbReference type="PANTHER" id="PTHR46825">
    <property type="entry name" value="D-ALANYL-D-ALANINE-CARBOXYPEPTIDASE/ENDOPEPTIDASE AMPH"/>
    <property type="match status" value="1"/>
</dbReference>
<proteinExistence type="predicted"/>
<reference evidence="5 6" key="1">
    <citation type="submission" date="2016-01" db="EMBL/GenBank/DDBJ databases">
        <title>Molecular Mechanisms for transfer of large genomic segments between Enterococcus faecium strains.</title>
        <authorList>
            <person name="Garcia-Solache M.A."/>
            <person name="Lebreton F."/>
            <person name="Mclaughlin R.E."/>
            <person name="Whiteaker J.D."/>
            <person name="Gilmore M.S."/>
            <person name="Rice L.B."/>
        </authorList>
    </citation>
    <scope>NUCLEOTIDE SEQUENCE [LARGE SCALE GENOMIC DNA]</scope>
    <source>
        <strain evidence="5 6">D344RRF x C68</strain>
    </source>
</reference>
<gene>
    <name evidence="5" type="ORF">AWT83_14950</name>
</gene>
<dbReference type="Pfam" id="PF00144">
    <property type="entry name" value="Beta-lactamase"/>
    <property type="match status" value="1"/>
</dbReference>